<dbReference type="STRING" id="34690.A0A182U180"/>
<accession>A0A182U180</accession>
<evidence type="ECO:0000313" key="7">
    <source>
        <dbReference type="Proteomes" id="UP000075902"/>
    </source>
</evidence>
<dbReference type="EnsemblMetazoa" id="AMEC012051-RA">
    <property type="protein sequence ID" value="AMEC012051-PA"/>
    <property type="gene ID" value="AMEC012051"/>
</dbReference>
<organism evidence="6 7">
    <name type="scientific">Anopheles melas</name>
    <dbReference type="NCBI Taxonomy" id="34690"/>
    <lineage>
        <taxon>Eukaryota</taxon>
        <taxon>Metazoa</taxon>
        <taxon>Ecdysozoa</taxon>
        <taxon>Arthropoda</taxon>
        <taxon>Hexapoda</taxon>
        <taxon>Insecta</taxon>
        <taxon>Pterygota</taxon>
        <taxon>Neoptera</taxon>
        <taxon>Endopterygota</taxon>
        <taxon>Diptera</taxon>
        <taxon>Nematocera</taxon>
        <taxon>Culicoidea</taxon>
        <taxon>Culicidae</taxon>
        <taxon>Anophelinae</taxon>
        <taxon>Anopheles</taxon>
    </lineage>
</organism>
<dbReference type="InterPro" id="IPR052284">
    <property type="entry name" value="Collagen_mod_leprecan"/>
</dbReference>
<feature type="region of interest" description="Disordered" evidence="3">
    <location>
        <begin position="81"/>
        <end position="117"/>
    </location>
</feature>
<keyword evidence="2" id="KW-0325">Glycoprotein</keyword>
<evidence type="ECO:0000313" key="6">
    <source>
        <dbReference type="EnsemblMetazoa" id="AMEC012051-PA"/>
    </source>
</evidence>
<dbReference type="Proteomes" id="UP000075902">
    <property type="component" value="Unassembled WGS sequence"/>
</dbReference>
<keyword evidence="1 4" id="KW-0732">Signal</keyword>
<reference evidence="7" key="1">
    <citation type="submission" date="2014-01" db="EMBL/GenBank/DDBJ databases">
        <title>The Genome Sequence of Anopheles melas CM1001059_A (V2).</title>
        <authorList>
            <consortium name="The Broad Institute Genomics Platform"/>
            <person name="Neafsey D.E."/>
            <person name="Besansky N."/>
            <person name="Howell P."/>
            <person name="Walton C."/>
            <person name="Young S.K."/>
            <person name="Zeng Q."/>
            <person name="Gargeya S."/>
            <person name="Fitzgerald M."/>
            <person name="Haas B."/>
            <person name="Abouelleil A."/>
            <person name="Allen A.W."/>
            <person name="Alvarado L."/>
            <person name="Arachchi H.M."/>
            <person name="Berlin A.M."/>
            <person name="Chapman S.B."/>
            <person name="Gainer-Dewar J."/>
            <person name="Goldberg J."/>
            <person name="Griggs A."/>
            <person name="Gujja S."/>
            <person name="Hansen M."/>
            <person name="Howarth C."/>
            <person name="Imamovic A."/>
            <person name="Ireland A."/>
            <person name="Larimer J."/>
            <person name="McCowan C."/>
            <person name="Murphy C."/>
            <person name="Pearson M."/>
            <person name="Poon T.W."/>
            <person name="Priest M."/>
            <person name="Roberts A."/>
            <person name="Saif S."/>
            <person name="Shea T."/>
            <person name="Sisk P."/>
            <person name="Sykes S."/>
            <person name="Wortman J."/>
            <person name="Nusbaum C."/>
            <person name="Birren B."/>
        </authorList>
    </citation>
    <scope>NUCLEOTIDE SEQUENCE [LARGE SCALE GENOMIC DNA]</scope>
    <source>
        <strain evidence="7">CM1001059</strain>
    </source>
</reference>
<dbReference type="PANTHER" id="PTHR13986">
    <property type="entry name" value="PROTEIN LYSINE HYDROXYLATION COMPLEX COMPONENT"/>
    <property type="match status" value="1"/>
</dbReference>
<feature type="chain" id="PRO_5008137571" description="Leprecan-like alpha-helical domain-containing protein" evidence="4">
    <location>
        <begin position="19"/>
        <end position="542"/>
    </location>
</feature>
<feature type="signal peptide" evidence="4">
    <location>
        <begin position="1"/>
        <end position="18"/>
    </location>
</feature>
<evidence type="ECO:0000259" key="5">
    <source>
        <dbReference type="Pfam" id="PF23557"/>
    </source>
</evidence>
<proteinExistence type="predicted"/>
<feature type="compositionally biased region" description="Polar residues" evidence="3">
    <location>
        <begin position="81"/>
        <end position="96"/>
    </location>
</feature>
<evidence type="ECO:0000256" key="1">
    <source>
        <dbReference type="ARBA" id="ARBA00022729"/>
    </source>
</evidence>
<dbReference type="InterPro" id="IPR056585">
    <property type="entry name" value="Leprecan_dom"/>
</dbReference>
<dbReference type="PANTHER" id="PTHR13986:SF8">
    <property type="entry name" value="PROLYL 3-HYDROXYLASE 1-LIKE PROTEIN"/>
    <property type="match status" value="1"/>
</dbReference>
<evidence type="ECO:0000256" key="3">
    <source>
        <dbReference type="SAM" id="MobiDB-lite"/>
    </source>
</evidence>
<evidence type="ECO:0000256" key="4">
    <source>
        <dbReference type="SAM" id="SignalP"/>
    </source>
</evidence>
<dbReference type="GO" id="GO:0005518">
    <property type="term" value="F:collagen binding"/>
    <property type="evidence" value="ECO:0007669"/>
    <property type="project" value="TreeGrafter"/>
</dbReference>
<protein>
    <recommendedName>
        <fullName evidence="5">Leprecan-like alpha-helical domain-containing protein</fullName>
    </recommendedName>
</protein>
<name>A0A182U180_9DIPT</name>
<keyword evidence="7" id="KW-1185">Reference proteome</keyword>
<dbReference type="VEuPathDB" id="VectorBase:AMEC012051"/>
<dbReference type="GO" id="GO:0005783">
    <property type="term" value="C:endoplasmic reticulum"/>
    <property type="evidence" value="ECO:0007669"/>
    <property type="project" value="TreeGrafter"/>
</dbReference>
<reference evidence="6" key="2">
    <citation type="submission" date="2020-05" db="UniProtKB">
        <authorList>
            <consortium name="EnsemblMetazoa"/>
        </authorList>
    </citation>
    <scope>IDENTIFICATION</scope>
    <source>
        <strain evidence="6">CM1001059</strain>
    </source>
</reference>
<dbReference type="AlphaFoldDB" id="A0A182U180"/>
<dbReference type="Pfam" id="PF23557">
    <property type="entry name" value="TPR_leprecan"/>
    <property type="match status" value="1"/>
</dbReference>
<dbReference type="GO" id="GO:0030199">
    <property type="term" value="P:collagen fibril organization"/>
    <property type="evidence" value="ECO:0007669"/>
    <property type="project" value="TreeGrafter"/>
</dbReference>
<evidence type="ECO:0000256" key="2">
    <source>
        <dbReference type="ARBA" id="ARBA00023180"/>
    </source>
</evidence>
<feature type="domain" description="Leprecan-like alpha-helical" evidence="5">
    <location>
        <begin position="126"/>
        <end position="423"/>
    </location>
</feature>
<sequence>MLLLLLLLQLQLLPSLSSRFSARARCTVAQEAIAIPRSANSAKIVYVEVMMISRRRWNWMLLFIGCCCLVTLAVAQTQESDATSASAEGTDTTATASPAAIEDTERTVYSDPPDTPEDGSSFIDQYEQGVQAYLTNEWEDCVYFLERALEGYRTYYESVANCRMECEYAARDVKHRGEFLHGSNVDNLQHYELILRRTLCLSKCARRYAIYRYLPFSEDFDGHYMDVFQELKVYPYLYACYVKSNRVTLAASAAYTYLVKHPENTVMKKNFEEAIEMPGIDRDEIHDLEEKKFVELLIGGIVDEQENNWERAIEQLESSIKQFIFDENQCRAFCEGEFDHGFLPDFITAIGNHFTYALQCKRNCTSNMGMVRGKYYDNLFPRHYQHLQKAYYHVKRYEESYRAGMSYLLFHADDFDMPEALKTIEAEAKGSVTANFFKARREAVEYNDRLQYEEKLARFIKQEFDLLDNVTGSNAELDDAEFEDEDTVDIIEGNRVDEEGETLEQNDQTELEELTIRFVPAVPDDPGPKFMPVSELVLDEDV</sequence>